<dbReference type="PANTHER" id="PTHR12838:SF0">
    <property type="entry name" value="U3 SMALL NUCLEOLAR RNA-ASSOCIATED PROTEIN 11-RELATED"/>
    <property type="match status" value="1"/>
</dbReference>
<comment type="function">
    <text evidence="5">Involved in nucleolar processing of pre-18S ribosomal RNA.</text>
</comment>
<dbReference type="Pfam" id="PF03998">
    <property type="entry name" value="Utp11"/>
    <property type="match status" value="1"/>
</dbReference>
<name>A0A914A7P4_PATMI</name>
<feature type="region of interest" description="Disordered" evidence="6">
    <location>
        <begin position="1"/>
        <end position="33"/>
    </location>
</feature>
<evidence type="ECO:0000313" key="8">
    <source>
        <dbReference type="Proteomes" id="UP000887568"/>
    </source>
</evidence>
<dbReference type="OrthoDB" id="29058at2759"/>
<comment type="subcellular location">
    <subcellularLocation>
        <location evidence="1 5">Nucleus</location>
        <location evidence="1 5">Nucleolus</location>
    </subcellularLocation>
</comment>
<comment type="subunit">
    <text evidence="5">Component of the ribosomal small subunit (SSU) processome.</text>
</comment>
<dbReference type="AlphaFoldDB" id="A0A914A7P4"/>
<accession>A0A914A7P4</accession>
<proteinExistence type="inferred from homology"/>
<evidence type="ECO:0000256" key="2">
    <source>
        <dbReference type="ARBA" id="ARBA00008105"/>
    </source>
</evidence>
<dbReference type="GeneID" id="119730830"/>
<dbReference type="PIRSF" id="PIRSF015952">
    <property type="entry name" value="U3snoRNP11"/>
    <property type="match status" value="1"/>
</dbReference>
<evidence type="ECO:0000256" key="1">
    <source>
        <dbReference type="ARBA" id="ARBA00004604"/>
    </source>
</evidence>
<comment type="similarity">
    <text evidence="2 5">Belongs to the UTP11 family.</text>
</comment>
<keyword evidence="8" id="KW-1185">Reference proteome</keyword>
<dbReference type="InterPro" id="IPR007144">
    <property type="entry name" value="SSU_processome_Utp11"/>
</dbReference>
<evidence type="ECO:0000256" key="3">
    <source>
        <dbReference type="ARBA" id="ARBA00022552"/>
    </source>
</evidence>
<evidence type="ECO:0000256" key="5">
    <source>
        <dbReference type="PIRNR" id="PIRNR015952"/>
    </source>
</evidence>
<organism evidence="7 8">
    <name type="scientific">Patiria miniata</name>
    <name type="common">Bat star</name>
    <name type="synonym">Asterina miniata</name>
    <dbReference type="NCBI Taxonomy" id="46514"/>
    <lineage>
        <taxon>Eukaryota</taxon>
        <taxon>Metazoa</taxon>
        <taxon>Echinodermata</taxon>
        <taxon>Eleutherozoa</taxon>
        <taxon>Asterozoa</taxon>
        <taxon>Asteroidea</taxon>
        <taxon>Valvatacea</taxon>
        <taxon>Valvatida</taxon>
        <taxon>Asterinidae</taxon>
        <taxon>Patiria</taxon>
    </lineage>
</organism>
<evidence type="ECO:0000256" key="6">
    <source>
        <dbReference type="SAM" id="MobiDB-lite"/>
    </source>
</evidence>
<dbReference type="OMA" id="DLKYVVM"/>
<reference evidence="7" key="1">
    <citation type="submission" date="2022-11" db="UniProtKB">
        <authorList>
            <consortium name="EnsemblMetazoa"/>
        </authorList>
    </citation>
    <scope>IDENTIFICATION</scope>
</reference>
<keyword evidence="4 5" id="KW-0539">Nucleus</keyword>
<sequence length="236" mass="28197">MSSFRKAAKSAQKTHRERSQPASRNNLGLLEKKKDYKLRAKDYHAKEDKLRKLRRKALNRNPDEFYFKMVSSRLEDGVHKRLKKEDPVTEEQQKMMDTQDKRYVNYKLAVETKKIEKLRSTLHLVDEVQEKPKNKHTFFVNTKEEVESFDVAAHLRTLQSDTSTPLDENSELILAMEKTKKYRELSQRKDRQKQLKIIADKMDSRKIKKDKRRKVLIQPETKSSPAVYKFYPERKR</sequence>
<dbReference type="RefSeq" id="XP_038059810.1">
    <property type="nucleotide sequence ID" value="XM_038203882.1"/>
</dbReference>
<feature type="compositionally biased region" description="Basic residues" evidence="6">
    <location>
        <begin position="1"/>
        <end position="16"/>
    </location>
</feature>
<dbReference type="EnsemblMetazoa" id="XM_038203882.1">
    <property type="protein sequence ID" value="XP_038059810.1"/>
    <property type="gene ID" value="LOC119730830"/>
</dbReference>
<evidence type="ECO:0000313" key="7">
    <source>
        <dbReference type="EnsemblMetazoa" id="XP_038059810.1"/>
    </source>
</evidence>
<protein>
    <recommendedName>
        <fullName evidence="5">U3 small nucleolar RNA-associated protein 11</fullName>
        <shortName evidence="5">U3 snoRNA-associated protein 11</shortName>
    </recommendedName>
</protein>
<dbReference type="GO" id="GO:0006364">
    <property type="term" value="P:rRNA processing"/>
    <property type="evidence" value="ECO:0007669"/>
    <property type="project" value="UniProtKB-UniRule"/>
</dbReference>
<dbReference type="CTD" id="51118"/>
<keyword evidence="3 5" id="KW-0698">rRNA processing</keyword>
<dbReference type="PANTHER" id="PTHR12838">
    <property type="entry name" value="U3 SMALL NUCLEOLAR RNA-ASSOCIATED PROTEIN 11"/>
    <property type="match status" value="1"/>
</dbReference>
<dbReference type="Proteomes" id="UP000887568">
    <property type="component" value="Unplaced"/>
</dbReference>
<evidence type="ECO:0000256" key="4">
    <source>
        <dbReference type="ARBA" id="ARBA00023242"/>
    </source>
</evidence>
<dbReference type="GO" id="GO:0032040">
    <property type="term" value="C:small-subunit processome"/>
    <property type="evidence" value="ECO:0007669"/>
    <property type="project" value="UniProtKB-UniRule"/>
</dbReference>